<name>A0ACC6PDZ1_9BACL</name>
<gene>
    <name evidence="1" type="ORF">WKI47_14575</name>
</gene>
<proteinExistence type="predicted"/>
<reference evidence="1" key="1">
    <citation type="submission" date="2024-03" db="EMBL/GenBank/DDBJ databases">
        <title>Whole genome sequecning of epiphytes from Marcgravia umbellata leaves.</title>
        <authorList>
            <person name="Kumar G."/>
            <person name="Savka M.A."/>
        </authorList>
    </citation>
    <scope>NUCLEOTIDE SEQUENCE</scope>
    <source>
        <strain evidence="1">RIT_BL5</strain>
    </source>
</reference>
<keyword evidence="1" id="KW-0378">Hydrolase</keyword>
<keyword evidence="2" id="KW-1185">Reference proteome</keyword>
<evidence type="ECO:0000313" key="2">
    <source>
        <dbReference type="Proteomes" id="UP001380953"/>
    </source>
</evidence>
<dbReference type="Proteomes" id="UP001380953">
    <property type="component" value="Unassembled WGS sequence"/>
</dbReference>
<protein>
    <submittedName>
        <fullName evidence="1">Alpha/beta hydrolase family protein</fullName>
    </submittedName>
</protein>
<sequence>MNSYQANQSNGLEHFIRTLGLTAPRRAEWQMNTPFEQWQKELSQRFRERLGEFPSVPAELNPLLLEQTQCDGYTRERIEVTTYEGLRMPLYLLIPDTLGSPDPLPVVLAIHGHGYGSREIVGLHPDGSARQSQPGLHKDFALSLVRQGFVVAVPELLGFGDRRLAEDLALAAEDPGKNSCFRLSSALLMVGQTMAGYRIYETMRALDYVQTRQETDSGRVGIMGISGGGLVAGFTAALDQRIACAVVSGYTNTFAASILTRNHCLDNYIPGILLEAEMPDLLGLIAPRGLFVESGVNDHLFGPAGVREALDRLQVIFQASGHPNSIEADFFEGGHEIHGDPAFAWLKRQLTTNKEVRQK</sequence>
<accession>A0ACC6PDZ1</accession>
<comment type="caution">
    <text evidence="1">The sequence shown here is derived from an EMBL/GenBank/DDBJ whole genome shotgun (WGS) entry which is preliminary data.</text>
</comment>
<organism evidence="1 2">
    <name type="scientific">Saccharibacillus sacchari</name>
    <dbReference type="NCBI Taxonomy" id="456493"/>
    <lineage>
        <taxon>Bacteria</taxon>
        <taxon>Bacillati</taxon>
        <taxon>Bacillota</taxon>
        <taxon>Bacilli</taxon>
        <taxon>Bacillales</taxon>
        <taxon>Paenibacillaceae</taxon>
        <taxon>Saccharibacillus</taxon>
    </lineage>
</organism>
<dbReference type="EMBL" id="JBBKAR010000039">
    <property type="protein sequence ID" value="MEJ8305127.1"/>
    <property type="molecule type" value="Genomic_DNA"/>
</dbReference>
<evidence type="ECO:0000313" key="1">
    <source>
        <dbReference type="EMBL" id="MEJ8305127.1"/>
    </source>
</evidence>